<feature type="region of interest" description="Disordered" evidence="1">
    <location>
        <begin position="1"/>
        <end position="66"/>
    </location>
</feature>
<dbReference type="InterPro" id="IPR008964">
    <property type="entry name" value="Invasin/intimin_cell_adhesion"/>
</dbReference>
<organism evidence="2 3">
    <name type="scientific">Nonomuraea monospora</name>
    <dbReference type="NCBI Taxonomy" id="568818"/>
    <lineage>
        <taxon>Bacteria</taxon>
        <taxon>Bacillati</taxon>
        <taxon>Actinomycetota</taxon>
        <taxon>Actinomycetes</taxon>
        <taxon>Streptosporangiales</taxon>
        <taxon>Streptosporangiaceae</taxon>
        <taxon>Nonomuraea</taxon>
    </lineage>
</organism>
<keyword evidence="3" id="KW-1185">Reference proteome</keyword>
<dbReference type="EMBL" id="BAAAQX010000078">
    <property type="protein sequence ID" value="GAA2219670.1"/>
    <property type="molecule type" value="Genomic_DNA"/>
</dbReference>
<evidence type="ECO:0000313" key="3">
    <source>
        <dbReference type="Proteomes" id="UP001499843"/>
    </source>
</evidence>
<dbReference type="SUPFAM" id="SSF49373">
    <property type="entry name" value="Invasin/intimin cell-adhesion fragments"/>
    <property type="match status" value="1"/>
</dbReference>
<accession>A0ABN3D5B9</accession>
<comment type="caution">
    <text evidence="2">The sequence shown here is derived from an EMBL/GenBank/DDBJ whole genome shotgun (WGS) entry which is preliminary data.</text>
</comment>
<gene>
    <name evidence="2" type="ORF">GCM10009850_121160</name>
</gene>
<proteinExistence type="predicted"/>
<feature type="compositionally biased region" description="Acidic residues" evidence="1">
    <location>
        <begin position="7"/>
        <end position="24"/>
    </location>
</feature>
<evidence type="ECO:0000256" key="1">
    <source>
        <dbReference type="SAM" id="MobiDB-lite"/>
    </source>
</evidence>
<evidence type="ECO:0008006" key="4">
    <source>
        <dbReference type="Google" id="ProtNLM"/>
    </source>
</evidence>
<protein>
    <recommendedName>
        <fullName evidence="4">BIG2 domain-containing protein</fullName>
    </recommendedName>
</protein>
<name>A0ABN3D5B9_9ACTN</name>
<sequence>MSSLFEENYDTGYDEEEEFDDEEQSRDSRARRRRAQALASARRRAAARRDRRLPATPASPPATPPQRAVVNAVKELDLQTQVQQDTLQSAIAAQNRKFDRAALSTVATLLVSEGFRTFGTPDNNLVRAGIQILPLVAFPTGEKRKGIGGVIRHPAFYGGLGVLALAFIDDQRKRNSAVQNVDVLGPSRLTVGAVDLFVADVRDASGKVPANVTPAWESSNVAVAEINATTGQVTARSAGVTIISAKAGDIVRRVRLEVVAAGGK</sequence>
<feature type="compositionally biased region" description="Basic residues" evidence="1">
    <location>
        <begin position="29"/>
        <end position="51"/>
    </location>
</feature>
<dbReference type="Proteomes" id="UP001499843">
    <property type="component" value="Unassembled WGS sequence"/>
</dbReference>
<dbReference type="RefSeq" id="WP_344496430.1">
    <property type="nucleotide sequence ID" value="NZ_BAAAQX010000078.1"/>
</dbReference>
<evidence type="ECO:0000313" key="2">
    <source>
        <dbReference type="EMBL" id="GAA2219670.1"/>
    </source>
</evidence>
<reference evidence="2 3" key="1">
    <citation type="journal article" date="2019" name="Int. J. Syst. Evol. Microbiol.">
        <title>The Global Catalogue of Microorganisms (GCM) 10K type strain sequencing project: providing services to taxonomists for standard genome sequencing and annotation.</title>
        <authorList>
            <consortium name="The Broad Institute Genomics Platform"/>
            <consortium name="The Broad Institute Genome Sequencing Center for Infectious Disease"/>
            <person name="Wu L."/>
            <person name="Ma J."/>
        </authorList>
    </citation>
    <scope>NUCLEOTIDE SEQUENCE [LARGE SCALE GENOMIC DNA]</scope>
    <source>
        <strain evidence="2 3">JCM 16114</strain>
    </source>
</reference>
<dbReference type="Gene3D" id="2.60.40.1080">
    <property type="match status" value="1"/>
</dbReference>